<dbReference type="Proteomes" id="UP001215956">
    <property type="component" value="Unassembled WGS sequence"/>
</dbReference>
<accession>A0ABT5XBA1</accession>
<comment type="caution">
    <text evidence="1">The sequence shown here is derived from an EMBL/GenBank/DDBJ whole genome shotgun (WGS) entry which is preliminary data.</text>
</comment>
<keyword evidence="2" id="KW-1185">Reference proteome</keyword>
<reference evidence="1 2" key="1">
    <citation type="submission" date="2023-03" db="EMBL/GenBank/DDBJ databases">
        <title>Whole genome sequencing of Methanotrichaceae archaeon M04Ac.</title>
        <authorList>
            <person name="Khomyakova M.A."/>
            <person name="Merkel A.Y."/>
            <person name="Slobodkin A.I."/>
        </authorList>
    </citation>
    <scope>NUCLEOTIDE SEQUENCE [LARGE SCALE GENOMIC DNA]</scope>
    <source>
        <strain evidence="1 2">M04Ac</strain>
    </source>
</reference>
<gene>
    <name evidence="1" type="ORF">P0O24_00090</name>
</gene>
<dbReference type="PANTHER" id="PTHR42685:SF18">
    <property type="entry name" value="DIGERANYLGERANYLGLYCEROPHOSPHOLIPID REDUCTASE"/>
    <property type="match status" value="1"/>
</dbReference>
<dbReference type="EMBL" id="JARFPL010000001">
    <property type="protein sequence ID" value="MDF0591986.1"/>
    <property type="molecule type" value="Genomic_DNA"/>
</dbReference>
<dbReference type="Pfam" id="PF12831">
    <property type="entry name" value="FAD_oxidored"/>
    <property type="match status" value="1"/>
</dbReference>
<dbReference type="InterPro" id="IPR050407">
    <property type="entry name" value="Geranylgeranyl_reductase"/>
</dbReference>
<evidence type="ECO:0000313" key="2">
    <source>
        <dbReference type="Proteomes" id="UP001215956"/>
    </source>
</evidence>
<dbReference type="RefSeq" id="WP_316967696.1">
    <property type="nucleotide sequence ID" value="NZ_JARFPL010000001.1"/>
</dbReference>
<evidence type="ECO:0000313" key="1">
    <source>
        <dbReference type="EMBL" id="MDF0591986.1"/>
    </source>
</evidence>
<proteinExistence type="predicted"/>
<dbReference type="SUPFAM" id="SSF51905">
    <property type="entry name" value="FAD/NAD(P)-binding domain"/>
    <property type="match status" value="1"/>
</dbReference>
<dbReference type="PANTHER" id="PTHR42685">
    <property type="entry name" value="GERANYLGERANYL DIPHOSPHATE REDUCTASE"/>
    <property type="match status" value="1"/>
</dbReference>
<organism evidence="1 2">
    <name type="scientific">Candidatus Methanocrinis alkalitolerans</name>
    <dbReference type="NCBI Taxonomy" id="3033395"/>
    <lineage>
        <taxon>Archaea</taxon>
        <taxon>Methanobacteriati</taxon>
        <taxon>Methanobacteriota</taxon>
        <taxon>Stenosarchaea group</taxon>
        <taxon>Methanomicrobia</taxon>
        <taxon>Methanotrichales</taxon>
        <taxon>Methanotrichaceae</taxon>
        <taxon>Methanocrinis</taxon>
    </lineage>
</organism>
<name>A0ABT5XBA1_9EURY</name>
<protein>
    <submittedName>
        <fullName evidence="1">NAD(P)/FAD-dependent oxidoreductase</fullName>
    </submittedName>
</protein>
<dbReference type="InterPro" id="IPR036188">
    <property type="entry name" value="FAD/NAD-bd_sf"/>
</dbReference>
<sequence length="386" mass="40940">MYCDVLVVGASPSGIAAATSAAEGGAEVILLDKEMGGDFDHPANTFFDGMFRRAGLEVEEEYVLHDLEGMRIISPAGHAVEIPAPGRFIDRGKFDALYLGRAEGAGVRLMRGVARSAPLAGSGRRVETDAGEIGARVVIDASGVDGLIARKEGLSPLKHPEDVAWAAEAVVELSGLGEEKYFEYFVGSISPGWKATFSPGGGDLATLGVFVRGHGRDVRPFLDRFVELFKKYKSAEYDVSEMKVVSINRGGDAIAALPGEIVADSLMATGAAAGMSGIAYAMRAGTIAGEVAAGAVGSGDVSIRGFSPYIRRWRREFGLEYRMGRASLLTLGRMRDEEIDRLALGLSKRDLGVPGSFFRKGLSTGISLATTRPRTIPSLVRSFVEG</sequence>
<dbReference type="Gene3D" id="3.50.50.60">
    <property type="entry name" value="FAD/NAD(P)-binding domain"/>
    <property type="match status" value="1"/>
</dbReference>